<feature type="domain" description="NAD-dependent epimerase/dehydratase" evidence="1">
    <location>
        <begin position="104"/>
        <end position="194"/>
    </location>
</feature>
<dbReference type="Proteomes" id="UP000729402">
    <property type="component" value="Unassembled WGS sequence"/>
</dbReference>
<evidence type="ECO:0000313" key="3">
    <source>
        <dbReference type="Proteomes" id="UP000729402"/>
    </source>
</evidence>
<organism evidence="2 3">
    <name type="scientific">Zizania palustris</name>
    <name type="common">Northern wild rice</name>
    <dbReference type="NCBI Taxonomy" id="103762"/>
    <lineage>
        <taxon>Eukaryota</taxon>
        <taxon>Viridiplantae</taxon>
        <taxon>Streptophyta</taxon>
        <taxon>Embryophyta</taxon>
        <taxon>Tracheophyta</taxon>
        <taxon>Spermatophyta</taxon>
        <taxon>Magnoliopsida</taxon>
        <taxon>Liliopsida</taxon>
        <taxon>Poales</taxon>
        <taxon>Poaceae</taxon>
        <taxon>BOP clade</taxon>
        <taxon>Oryzoideae</taxon>
        <taxon>Oryzeae</taxon>
        <taxon>Zizaniinae</taxon>
        <taxon>Zizania</taxon>
    </lineage>
</organism>
<name>A0A8J6BWM4_ZIZPA</name>
<evidence type="ECO:0000313" key="2">
    <source>
        <dbReference type="EMBL" id="KAG8095080.1"/>
    </source>
</evidence>
<protein>
    <recommendedName>
        <fullName evidence="1">NAD-dependent epimerase/dehydratase domain-containing protein</fullName>
    </recommendedName>
</protein>
<dbReference type="AlphaFoldDB" id="A0A8J6BWM4"/>
<comment type="caution">
    <text evidence="2">The sequence shown here is derived from an EMBL/GenBank/DDBJ whole genome shotgun (WGS) entry which is preliminary data.</text>
</comment>
<proteinExistence type="predicted"/>
<reference evidence="2" key="2">
    <citation type="submission" date="2021-02" db="EMBL/GenBank/DDBJ databases">
        <authorList>
            <person name="Kimball J.A."/>
            <person name="Haas M.W."/>
            <person name="Macchietto M."/>
            <person name="Kono T."/>
            <person name="Duquette J."/>
            <person name="Shao M."/>
        </authorList>
    </citation>
    <scope>NUCLEOTIDE SEQUENCE</scope>
    <source>
        <tissue evidence="2">Fresh leaf tissue</tissue>
    </source>
</reference>
<sequence length="299" mass="32571">MSSQRRSIEAVDGSGDGAMSFLDDKSAKVFVAGHRGMVGSAVYRKLEALGFTNVVVRTLSELDLAFQPAVDAFFDAKRPRATSSLPRARSTSSTARQLFLRRRSEAYSGEFGFDAIVAAPNNLYGRRDPFPSERSHVIPALIRRFHHAKATGAAEVAVWGSRAPFREFTHVDDIADALVVLIDRYSGAEHVNVGSGSEVSVRELAEAVREVVGYEGHVAWDASWPGNRFLCSRLANCRGQSLLAHRPILIGRCEVPLSLSKAPCEVGPTSAKPPRTSVRLRSHLPGPTAWCGRCWTAAR</sequence>
<dbReference type="PANTHER" id="PTHR43238">
    <property type="entry name" value="GDP-L-FUCOSE SYNTHASE"/>
    <property type="match status" value="1"/>
</dbReference>
<dbReference type="GO" id="GO:0050577">
    <property type="term" value="F:GDP-L-fucose synthase activity"/>
    <property type="evidence" value="ECO:0007669"/>
    <property type="project" value="TreeGrafter"/>
</dbReference>
<evidence type="ECO:0000259" key="1">
    <source>
        <dbReference type="Pfam" id="PF01370"/>
    </source>
</evidence>
<gene>
    <name evidence="2" type="ORF">GUJ93_ZPchr0012g21036</name>
</gene>
<dbReference type="OrthoDB" id="202470at2759"/>
<dbReference type="Pfam" id="PF01370">
    <property type="entry name" value="Epimerase"/>
    <property type="match status" value="1"/>
</dbReference>
<dbReference type="EMBL" id="JAAALK010000080">
    <property type="protein sequence ID" value="KAG8095080.1"/>
    <property type="molecule type" value="Genomic_DNA"/>
</dbReference>
<accession>A0A8J6BWM4</accession>
<dbReference type="InterPro" id="IPR001509">
    <property type="entry name" value="Epimerase_deHydtase"/>
</dbReference>
<dbReference type="PANTHER" id="PTHR43238:SF6">
    <property type="entry name" value="GDP-L-FUCOSE SYNTHASE 2-RELATED"/>
    <property type="match status" value="1"/>
</dbReference>
<reference evidence="2" key="1">
    <citation type="journal article" date="2021" name="bioRxiv">
        <title>Whole Genome Assembly and Annotation of Northern Wild Rice, Zizania palustris L., Supports a Whole Genome Duplication in the Zizania Genus.</title>
        <authorList>
            <person name="Haas M."/>
            <person name="Kono T."/>
            <person name="Macchietto M."/>
            <person name="Millas R."/>
            <person name="McGilp L."/>
            <person name="Shao M."/>
            <person name="Duquette J."/>
            <person name="Hirsch C.N."/>
            <person name="Kimball J."/>
        </authorList>
    </citation>
    <scope>NUCLEOTIDE SEQUENCE</scope>
    <source>
        <tissue evidence="2">Fresh leaf tissue</tissue>
    </source>
</reference>
<keyword evidence="3" id="KW-1185">Reference proteome</keyword>